<dbReference type="OrthoDB" id="4350291at2"/>
<protein>
    <recommendedName>
        <fullName evidence="4">Integral membrane protein</fullName>
    </recommendedName>
</protein>
<proteinExistence type="predicted"/>
<reference evidence="2 3" key="1">
    <citation type="submission" date="2016-10" db="EMBL/GenBank/DDBJ databases">
        <title>Genome sequence of Streptomyces gilvigriseus MUSC 26.</title>
        <authorList>
            <person name="Lee L.-H."/>
            <person name="Ser H.-L."/>
        </authorList>
    </citation>
    <scope>NUCLEOTIDE SEQUENCE [LARGE SCALE GENOMIC DNA]</scope>
    <source>
        <strain evidence="2 3">MUSC 26</strain>
    </source>
</reference>
<keyword evidence="1" id="KW-0472">Membrane</keyword>
<gene>
    <name evidence="2" type="ORF">BIV57_14495</name>
</gene>
<feature type="transmembrane region" description="Helical" evidence="1">
    <location>
        <begin position="225"/>
        <end position="247"/>
    </location>
</feature>
<keyword evidence="1" id="KW-1133">Transmembrane helix</keyword>
<dbReference type="STRING" id="1428644.BIV57_14495"/>
<feature type="transmembrane region" description="Helical" evidence="1">
    <location>
        <begin position="254"/>
        <end position="275"/>
    </location>
</feature>
<evidence type="ECO:0000313" key="3">
    <source>
        <dbReference type="Proteomes" id="UP000243342"/>
    </source>
</evidence>
<feature type="transmembrane region" description="Helical" evidence="1">
    <location>
        <begin position="31"/>
        <end position="52"/>
    </location>
</feature>
<organism evidence="2 3">
    <name type="scientific">Mangrovactinospora gilvigrisea</name>
    <dbReference type="NCBI Taxonomy" id="1428644"/>
    <lineage>
        <taxon>Bacteria</taxon>
        <taxon>Bacillati</taxon>
        <taxon>Actinomycetota</taxon>
        <taxon>Actinomycetes</taxon>
        <taxon>Kitasatosporales</taxon>
        <taxon>Streptomycetaceae</taxon>
        <taxon>Mangrovactinospora</taxon>
    </lineage>
</organism>
<evidence type="ECO:0008006" key="4">
    <source>
        <dbReference type="Google" id="ProtNLM"/>
    </source>
</evidence>
<feature type="transmembrane region" description="Helical" evidence="1">
    <location>
        <begin position="391"/>
        <end position="410"/>
    </location>
</feature>
<dbReference type="AlphaFoldDB" id="A0A1J7BTJ7"/>
<evidence type="ECO:0000313" key="2">
    <source>
        <dbReference type="EMBL" id="OIV36777.1"/>
    </source>
</evidence>
<dbReference type="RefSeq" id="WP_071657271.1">
    <property type="nucleotide sequence ID" value="NZ_MLCF01000076.1"/>
</dbReference>
<dbReference type="Proteomes" id="UP000243342">
    <property type="component" value="Unassembled WGS sequence"/>
</dbReference>
<feature type="transmembrane region" description="Helical" evidence="1">
    <location>
        <begin position="369"/>
        <end position="385"/>
    </location>
</feature>
<evidence type="ECO:0000256" key="1">
    <source>
        <dbReference type="SAM" id="Phobius"/>
    </source>
</evidence>
<keyword evidence="3" id="KW-1185">Reference proteome</keyword>
<dbReference type="EMBL" id="MLCF01000076">
    <property type="protein sequence ID" value="OIV36777.1"/>
    <property type="molecule type" value="Genomic_DNA"/>
</dbReference>
<sequence length="431" mass="45591">MTTDDSQAAEIARLRARVAELSRPRRRWRSVLVAVLMVLVFVLTPLAVVASWSSAFIGDTNRFVATMGPLAADSDVQAAVSARAATAVTDRLDVNTLLQQVAPADRPRLETALGRLEGPINSAVNSFVENQTAAVVASSWFQTFWRNANRRAHAALDKALTGSGGGAVQLADNQVVIDVGPVIDQVKQRLVSSGMTIAAKIPTPHTQIAVADGKSLAKARTYNRILQILGTWLAAVVLVLAAVAVWLSRRRRRTAVTAAILIAAGALLLGLGLLIGRSIYLDKLPAGVSSAAAGAVYDQLVHFLRTAVRTVAVLFAAVALGTWISGPGRRAGQARGLWSSGIDATRAAAGNMGMRLGPVGAFVHRWKRWLMWIVPAGGALALVLWPYPTGWVVVGIVLVVLFLLTVVEFLDNRPRPETGGGADSAAHRAAG</sequence>
<name>A0A1J7BTJ7_9ACTN</name>
<accession>A0A1J7BTJ7</accession>
<keyword evidence="1" id="KW-0812">Transmembrane</keyword>
<feature type="transmembrane region" description="Helical" evidence="1">
    <location>
        <begin position="307"/>
        <end position="326"/>
    </location>
</feature>
<comment type="caution">
    <text evidence="2">The sequence shown here is derived from an EMBL/GenBank/DDBJ whole genome shotgun (WGS) entry which is preliminary data.</text>
</comment>